<comment type="caution">
    <text evidence="1">The sequence shown here is derived from an EMBL/GenBank/DDBJ whole genome shotgun (WGS) entry which is preliminary data.</text>
</comment>
<dbReference type="Proteomes" id="UP001143910">
    <property type="component" value="Unassembled WGS sequence"/>
</dbReference>
<organism evidence="1 2">
    <name type="scientific">Zarea fungicola</name>
    <dbReference type="NCBI Taxonomy" id="93591"/>
    <lineage>
        <taxon>Eukaryota</taxon>
        <taxon>Fungi</taxon>
        <taxon>Dikarya</taxon>
        <taxon>Ascomycota</taxon>
        <taxon>Pezizomycotina</taxon>
        <taxon>Sordariomycetes</taxon>
        <taxon>Hypocreomycetidae</taxon>
        <taxon>Hypocreales</taxon>
        <taxon>Cordycipitaceae</taxon>
        <taxon>Zarea</taxon>
    </lineage>
</organism>
<sequence>MSSDNVELPQPPQPSPEEEIADFLKEHNYSKWGWVIYRTTYGDDEAWERFKVLVTRQCHDYLQGPDTPPSVVEALDLVFVSDKALDGASRDTLREHFVAWVAEAKISESLGPPSPHVARLEMEAVRYMYFMQVDEESLRSVVDNPKRSGHVNLVRCIKGLDFDMSPEIKQDLEEFLKEPANCGQDPEEHLQNWFRLKTLLLDPDTYATLAEPEFWHTIYRGRVLAPTPSKGNPPSYW</sequence>
<protein>
    <submittedName>
        <fullName evidence="1">Uncharacterized protein</fullName>
    </submittedName>
</protein>
<keyword evidence="2" id="KW-1185">Reference proteome</keyword>
<evidence type="ECO:0000313" key="2">
    <source>
        <dbReference type="Proteomes" id="UP001143910"/>
    </source>
</evidence>
<dbReference type="EMBL" id="JANJQO010000560">
    <property type="protein sequence ID" value="KAJ2976627.1"/>
    <property type="molecule type" value="Genomic_DNA"/>
</dbReference>
<evidence type="ECO:0000313" key="1">
    <source>
        <dbReference type="EMBL" id="KAJ2976627.1"/>
    </source>
</evidence>
<name>A0ACC1NBE3_9HYPO</name>
<gene>
    <name evidence="1" type="ORF">NQ176_g4844</name>
</gene>
<proteinExistence type="predicted"/>
<reference evidence="1" key="1">
    <citation type="submission" date="2022-08" db="EMBL/GenBank/DDBJ databases">
        <title>Genome Sequence of Lecanicillium fungicola.</title>
        <authorList>
            <person name="Buettner E."/>
        </authorList>
    </citation>
    <scope>NUCLEOTIDE SEQUENCE</scope>
    <source>
        <strain evidence="1">Babe33</strain>
    </source>
</reference>
<accession>A0ACC1NBE3</accession>